<dbReference type="OrthoDB" id="1669814at2759"/>
<evidence type="ECO:0000256" key="2">
    <source>
        <dbReference type="ARBA" id="ARBA00022857"/>
    </source>
</evidence>
<dbReference type="PRINTS" id="PR00081">
    <property type="entry name" value="GDHRDH"/>
</dbReference>
<dbReference type="Gene3D" id="3.40.50.720">
    <property type="entry name" value="NAD(P)-binding Rossmann-like Domain"/>
    <property type="match status" value="1"/>
</dbReference>
<dbReference type="Proteomes" id="UP000700596">
    <property type="component" value="Unassembled WGS sequence"/>
</dbReference>
<comment type="similarity">
    <text evidence="1">Belongs to the short-chain dehydrogenases/reductases (SDR) family.</text>
</comment>
<keyword evidence="5" id="KW-1185">Reference proteome</keyword>
<dbReference type="AlphaFoldDB" id="A0A9P9DDU9"/>
<dbReference type="PANTHER" id="PTHR43669">
    <property type="entry name" value="5-KETO-D-GLUCONATE 5-REDUCTASE"/>
    <property type="match status" value="1"/>
</dbReference>
<dbReference type="EMBL" id="JAGMWT010000014">
    <property type="protein sequence ID" value="KAH7116951.1"/>
    <property type="molecule type" value="Genomic_DNA"/>
</dbReference>
<dbReference type="PRINTS" id="PR00080">
    <property type="entry name" value="SDRFAMILY"/>
</dbReference>
<evidence type="ECO:0000313" key="5">
    <source>
        <dbReference type="Proteomes" id="UP000700596"/>
    </source>
</evidence>
<dbReference type="SUPFAM" id="SSF51735">
    <property type="entry name" value="NAD(P)-binding Rossmann-fold domains"/>
    <property type="match status" value="1"/>
</dbReference>
<keyword evidence="3" id="KW-0560">Oxidoreductase</keyword>
<dbReference type="GO" id="GO:0016491">
    <property type="term" value="F:oxidoreductase activity"/>
    <property type="evidence" value="ECO:0007669"/>
    <property type="project" value="UniProtKB-KW"/>
</dbReference>
<evidence type="ECO:0000313" key="4">
    <source>
        <dbReference type="EMBL" id="KAH7116951.1"/>
    </source>
</evidence>
<dbReference type="PANTHER" id="PTHR43669:SF3">
    <property type="entry name" value="ALCOHOL DEHYDROGENASE, PUTATIVE (AFU_ORTHOLOGUE AFUA_3G03445)-RELATED"/>
    <property type="match status" value="1"/>
</dbReference>
<sequence>MPEIAGSKALIIGGTHGIGLATAQLLVSKGSFIIATGRNPSNISSAQSILGPKALVHEFDITSLDAISTLPSKVNSHFGIDTLLDLVFINAGYAALEPFLTVTEASFHRTMSTNLFGPFFTAQTLIPLIKPHGSIIFTTSISNRRGIPGMSVYSASKAAIHSLVQTLAAELAPKQIRVNAVSPGYVKTPTMGVVGVPREELDKFEELGKKETPLGRIGEAEEVASAVVWLGFKAGFSTGSEVVVDGGLRDLDKGVDH</sequence>
<keyword evidence="2" id="KW-0521">NADP</keyword>
<reference evidence="4" key="1">
    <citation type="journal article" date="2021" name="Nat. Commun.">
        <title>Genetic determinants of endophytism in the Arabidopsis root mycobiome.</title>
        <authorList>
            <person name="Mesny F."/>
            <person name="Miyauchi S."/>
            <person name="Thiergart T."/>
            <person name="Pickel B."/>
            <person name="Atanasova L."/>
            <person name="Karlsson M."/>
            <person name="Huettel B."/>
            <person name="Barry K.W."/>
            <person name="Haridas S."/>
            <person name="Chen C."/>
            <person name="Bauer D."/>
            <person name="Andreopoulos W."/>
            <person name="Pangilinan J."/>
            <person name="LaButti K."/>
            <person name="Riley R."/>
            <person name="Lipzen A."/>
            <person name="Clum A."/>
            <person name="Drula E."/>
            <person name="Henrissat B."/>
            <person name="Kohler A."/>
            <person name="Grigoriev I.V."/>
            <person name="Martin F.M."/>
            <person name="Hacquard S."/>
        </authorList>
    </citation>
    <scope>NUCLEOTIDE SEQUENCE</scope>
    <source>
        <strain evidence="4">MPI-CAGE-CH-0243</strain>
    </source>
</reference>
<evidence type="ECO:0000256" key="1">
    <source>
        <dbReference type="ARBA" id="ARBA00006484"/>
    </source>
</evidence>
<dbReference type="InterPro" id="IPR020904">
    <property type="entry name" value="Sc_DH/Rdtase_CS"/>
</dbReference>
<dbReference type="InterPro" id="IPR002347">
    <property type="entry name" value="SDR_fam"/>
</dbReference>
<dbReference type="FunFam" id="3.40.50.720:FF:000084">
    <property type="entry name" value="Short-chain dehydrogenase reductase"/>
    <property type="match status" value="1"/>
</dbReference>
<dbReference type="CDD" id="cd05233">
    <property type="entry name" value="SDR_c"/>
    <property type="match status" value="1"/>
</dbReference>
<dbReference type="PROSITE" id="PS00061">
    <property type="entry name" value="ADH_SHORT"/>
    <property type="match status" value="1"/>
</dbReference>
<evidence type="ECO:0000256" key="3">
    <source>
        <dbReference type="ARBA" id="ARBA00023002"/>
    </source>
</evidence>
<protein>
    <submittedName>
        <fullName evidence="4">Short chain dehydrogenase</fullName>
    </submittedName>
</protein>
<comment type="caution">
    <text evidence="4">The sequence shown here is derived from an EMBL/GenBank/DDBJ whole genome shotgun (WGS) entry which is preliminary data.</text>
</comment>
<gene>
    <name evidence="4" type="ORF">B0J11DRAFT_537963</name>
</gene>
<dbReference type="InterPro" id="IPR036291">
    <property type="entry name" value="NAD(P)-bd_dom_sf"/>
</dbReference>
<dbReference type="Pfam" id="PF13561">
    <property type="entry name" value="adh_short_C2"/>
    <property type="match status" value="1"/>
</dbReference>
<accession>A0A9P9DDU9</accession>
<name>A0A9P9DDU9_9PLEO</name>
<proteinExistence type="inferred from homology"/>
<organism evidence="4 5">
    <name type="scientific">Dendryphion nanum</name>
    <dbReference type="NCBI Taxonomy" id="256645"/>
    <lineage>
        <taxon>Eukaryota</taxon>
        <taxon>Fungi</taxon>
        <taxon>Dikarya</taxon>
        <taxon>Ascomycota</taxon>
        <taxon>Pezizomycotina</taxon>
        <taxon>Dothideomycetes</taxon>
        <taxon>Pleosporomycetidae</taxon>
        <taxon>Pleosporales</taxon>
        <taxon>Torulaceae</taxon>
        <taxon>Dendryphion</taxon>
    </lineage>
</organism>